<dbReference type="InterPro" id="IPR006357">
    <property type="entry name" value="HAD-SF_hydro_IIA"/>
</dbReference>
<feature type="domain" description="STAS" evidence="6">
    <location>
        <begin position="1"/>
        <end position="81"/>
    </location>
</feature>
<keyword evidence="4" id="KW-0460">Magnesium</keyword>
<dbReference type="STRING" id="45351.A7RGA7"/>
<evidence type="ECO:0000256" key="2">
    <source>
        <dbReference type="ARBA" id="ARBA00007958"/>
    </source>
</evidence>
<dbReference type="GO" id="GO:0005737">
    <property type="term" value="C:cytoplasm"/>
    <property type="evidence" value="ECO:0000318"/>
    <property type="project" value="GO_Central"/>
</dbReference>
<evidence type="ECO:0000256" key="4">
    <source>
        <dbReference type="ARBA" id="ARBA00022842"/>
    </source>
</evidence>
<evidence type="ECO:0000256" key="3">
    <source>
        <dbReference type="ARBA" id="ARBA00022723"/>
    </source>
</evidence>
<accession>A7RGA7</accession>
<dbReference type="eggNOG" id="KOG3040">
    <property type="taxonomic scope" value="Eukaryota"/>
</dbReference>
<dbReference type="SUPFAM" id="SSF56784">
    <property type="entry name" value="HAD-like"/>
    <property type="match status" value="1"/>
</dbReference>
<dbReference type="HOGENOM" id="CLU_043473_4_0_1"/>
<dbReference type="PANTHER" id="PTHR19288">
    <property type="entry name" value="4-NITROPHENYLPHOSPHATASE-RELATED"/>
    <property type="match status" value="1"/>
</dbReference>
<dbReference type="PhylomeDB" id="A7RGA7"/>
<dbReference type="GO" id="GO:0016791">
    <property type="term" value="F:phosphatase activity"/>
    <property type="evidence" value="ECO:0000318"/>
    <property type="project" value="GO_Central"/>
</dbReference>
<keyword evidence="8" id="KW-1185">Reference proteome</keyword>
<dbReference type="Pfam" id="PF13344">
    <property type="entry name" value="Hydrolase_6"/>
    <property type="match status" value="1"/>
</dbReference>
<organism evidence="7 8">
    <name type="scientific">Nematostella vectensis</name>
    <name type="common">Starlet sea anemone</name>
    <dbReference type="NCBI Taxonomy" id="45351"/>
    <lineage>
        <taxon>Eukaryota</taxon>
        <taxon>Metazoa</taxon>
        <taxon>Cnidaria</taxon>
        <taxon>Anthozoa</taxon>
        <taxon>Hexacorallia</taxon>
        <taxon>Actiniaria</taxon>
        <taxon>Edwardsiidae</taxon>
        <taxon>Nematostella</taxon>
    </lineage>
</organism>
<proteinExistence type="inferred from homology"/>
<dbReference type="NCBIfam" id="TIGR01460">
    <property type="entry name" value="HAD-SF-IIA"/>
    <property type="match status" value="1"/>
</dbReference>
<dbReference type="Pfam" id="PF13242">
    <property type="entry name" value="Hydrolase_like"/>
    <property type="match status" value="1"/>
</dbReference>
<dbReference type="PROSITE" id="PS50801">
    <property type="entry name" value="STAS"/>
    <property type="match status" value="1"/>
</dbReference>
<dbReference type="NCBIfam" id="TIGR01458">
    <property type="entry name" value="HAD-SF-IIA-hyp3"/>
    <property type="match status" value="1"/>
</dbReference>
<name>A7RGA7_NEMVE</name>
<keyword evidence="3" id="KW-0479">Metal-binding</keyword>
<dbReference type="CDD" id="cd07509">
    <property type="entry name" value="HAD_PPase"/>
    <property type="match status" value="1"/>
</dbReference>
<protein>
    <recommendedName>
        <fullName evidence="5">Haloacid dehalogenase-like hydrolase domain-containing protein 2</fullName>
    </recommendedName>
</protein>
<dbReference type="AlphaFoldDB" id="A7RGA7"/>
<dbReference type="GO" id="GO:0046872">
    <property type="term" value="F:metal ion binding"/>
    <property type="evidence" value="ECO:0007669"/>
    <property type="project" value="UniProtKB-KW"/>
</dbReference>
<evidence type="ECO:0000313" key="7">
    <source>
        <dbReference type="EMBL" id="EDO49390.1"/>
    </source>
</evidence>
<dbReference type="FunFam" id="3.40.50.1000:FF:000060">
    <property type="entry name" value="Haloacid dehalogenase-like hydrolase domain-containing protein 2"/>
    <property type="match status" value="1"/>
</dbReference>
<dbReference type="Proteomes" id="UP000001593">
    <property type="component" value="Unassembled WGS sequence"/>
</dbReference>
<gene>
    <name evidence="7" type="ORF">NEMVEDRAFT_v1g158248</name>
</gene>
<dbReference type="EMBL" id="DS469509">
    <property type="protein sequence ID" value="EDO49390.1"/>
    <property type="molecule type" value="Genomic_DNA"/>
</dbReference>
<sequence length="261" mass="28576">MAACIRGVLVDLSGTIHIENSVIPRSIEALKKLRQTGLPLRFVTNTTKESKLSLLQRLTKIGFDIKADEIFSSLTAAVRLVRTRELRPLLLLQPDAKTDFAGISTDNPNAVVVGLAPDCFNYETLNKAFRLLLDGGQLIAIHKVQYYKRSDGLVLGPGPFVSALEYATDVQAEVVGKPQALFFKQVLTEIKCDPECAVMIGDDVRNDVEGAQAAGIKGILVKTGKYRHGDESKLSQPAFGVCQDFLEAVELIIKHTKVSKR</sequence>
<dbReference type="InterPro" id="IPR002645">
    <property type="entry name" value="STAS_dom"/>
</dbReference>
<dbReference type="PANTHER" id="PTHR19288:SF46">
    <property type="entry name" value="HALOACID DEHALOGENASE-LIKE HYDROLASE DOMAIN-CONTAINING PROTEIN 2"/>
    <property type="match status" value="1"/>
</dbReference>
<dbReference type="InterPro" id="IPR023214">
    <property type="entry name" value="HAD_sf"/>
</dbReference>
<comment type="cofactor">
    <cofactor evidence="1">
        <name>Mg(2+)</name>
        <dbReference type="ChEBI" id="CHEBI:18420"/>
    </cofactor>
</comment>
<evidence type="ECO:0000313" key="8">
    <source>
        <dbReference type="Proteomes" id="UP000001593"/>
    </source>
</evidence>
<evidence type="ECO:0000256" key="5">
    <source>
        <dbReference type="ARBA" id="ARBA00039666"/>
    </source>
</evidence>
<dbReference type="Gene3D" id="3.40.50.1000">
    <property type="entry name" value="HAD superfamily/HAD-like"/>
    <property type="match status" value="2"/>
</dbReference>
<comment type="similarity">
    <text evidence="2">Belongs to the HAD-like hydrolase superfamily.</text>
</comment>
<dbReference type="InterPro" id="IPR006355">
    <property type="entry name" value="LHPP/HDHD2"/>
</dbReference>
<reference evidence="7 8" key="1">
    <citation type="journal article" date="2007" name="Science">
        <title>Sea anemone genome reveals ancestral eumetazoan gene repertoire and genomic organization.</title>
        <authorList>
            <person name="Putnam N.H."/>
            <person name="Srivastava M."/>
            <person name="Hellsten U."/>
            <person name="Dirks B."/>
            <person name="Chapman J."/>
            <person name="Salamov A."/>
            <person name="Terry A."/>
            <person name="Shapiro H."/>
            <person name="Lindquist E."/>
            <person name="Kapitonov V.V."/>
            <person name="Jurka J."/>
            <person name="Genikhovich G."/>
            <person name="Grigoriev I.V."/>
            <person name="Lucas S.M."/>
            <person name="Steele R.E."/>
            <person name="Finnerty J.R."/>
            <person name="Technau U."/>
            <person name="Martindale M.Q."/>
            <person name="Rokhsar D.S."/>
        </authorList>
    </citation>
    <scope>NUCLEOTIDE SEQUENCE [LARGE SCALE GENOMIC DNA]</scope>
    <source>
        <strain evidence="8">CH2 X CH6</strain>
    </source>
</reference>
<dbReference type="OMA" id="RKPIESW"/>
<evidence type="ECO:0000256" key="1">
    <source>
        <dbReference type="ARBA" id="ARBA00001946"/>
    </source>
</evidence>
<dbReference type="InParanoid" id="A7RGA7"/>
<dbReference type="InterPro" id="IPR036412">
    <property type="entry name" value="HAD-like_sf"/>
</dbReference>
<evidence type="ECO:0000259" key="6">
    <source>
        <dbReference type="PROSITE" id="PS50801"/>
    </source>
</evidence>